<evidence type="ECO:0000313" key="2">
    <source>
        <dbReference type="Proteomes" id="UP001163603"/>
    </source>
</evidence>
<dbReference type="Proteomes" id="UP001163603">
    <property type="component" value="Chromosome 11"/>
</dbReference>
<gene>
    <name evidence="1" type="ORF">Pint_31558</name>
</gene>
<protein>
    <submittedName>
        <fullName evidence="1">Uncharacterized protein</fullName>
    </submittedName>
</protein>
<evidence type="ECO:0000313" key="1">
    <source>
        <dbReference type="EMBL" id="KAJ0021125.1"/>
    </source>
</evidence>
<keyword evidence="2" id="KW-1185">Reference proteome</keyword>
<sequence length="140" mass="16233">MDTKLNSTEVANELETKEVSKVETTGLAQVVLEQKETKKQVNHTTEAVASNYNKHVEELACESEDIFEDVEEVITLNSLVRIGLTVGRIWRELGYLVSFKRKRKRLRYIMISRQARTQKEMKRPILKPQKSKVLCRKNGK</sequence>
<comment type="caution">
    <text evidence="1">The sequence shown here is derived from an EMBL/GenBank/DDBJ whole genome shotgun (WGS) entry which is preliminary data.</text>
</comment>
<organism evidence="1 2">
    <name type="scientific">Pistacia integerrima</name>
    <dbReference type="NCBI Taxonomy" id="434235"/>
    <lineage>
        <taxon>Eukaryota</taxon>
        <taxon>Viridiplantae</taxon>
        <taxon>Streptophyta</taxon>
        <taxon>Embryophyta</taxon>
        <taxon>Tracheophyta</taxon>
        <taxon>Spermatophyta</taxon>
        <taxon>Magnoliopsida</taxon>
        <taxon>eudicotyledons</taxon>
        <taxon>Gunneridae</taxon>
        <taxon>Pentapetalae</taxon>
        <taxon>rosids</taxon>
        <taxon>malvids</taxon>
        <taxon>Sapindales</taxon>
        <taxon>Anacardiaceae</taxon>
        <taxon>Pistacia</taxon>
    </lineage>
</organism>
<name>A0ACC0XRL9_9ROSI</name>
<accession>A0ACC0XRL9</accession>
<proteinExistence type="predicted"/>
<dbReference type="EMBL" id="CM047746">
    <property type="protein sequence ID" value="KAJ0021125.1"/>
    <property type="molecule type" value="Genomic_DNA"/>
</dbReference>
<reference evidence="2" key="1">
    <citation type="journal article" date="2023" name="G3 (Bethesda)">
        <title>Genome assembly and association tests identify interacting loci associated with vigor, precocity, and sex in interspecific pistachio rootstocks.</title>
        <authorList>
            <person name="Palmer W."/>
            <person name="Jacygrad E."/>
            <person name="Sagayaradj S."/>
            <person name="Cavanaugh K."/>
            <person name="Han R."/>
            <person name="Bertier L."/>
            <person name="Beede B."/>
            <person name="Kafkas S."/>
            <person name="Golino D."/>
            <person name="Preece J."/>
            <person name="Michelmore R."/>
        </authorList>
    </citation>
    <scope>NUCLEOTIDE SEQUENCE [LARGE SCALE GENOMIC DNA]</scope>
</reference>